<dbReference type="InterPro" id="IPR000873">
    <property type="entry name" value="AMP-dep_synth/lig_dom"/>
</dbReference>
<dbReference type="SUPFAM" id="SSF56801">
    <property type="entry name" value="Acetyl-CoA synthetase-like"/>
    <property type="match status" value="1"/>
</dbReference>
<feature type="domain" description="AMP-dependent synthetase/ligase" evidence="1">
    <location>
        <begin position="20"/>
        <end position="403"/>
    </location>
</feature>
<dbReference type="InterPro" id="IPR050237">
    <property type="entry name" value="ATP-dep_AMP-bd_enzyme"/>
</dbReference>
<dbReference type="GO" id="GO:0016878">
    <property type="term" value="F:acid-thiol ligase activity"/>
    <property type="evidence" value="ECO:0007669"/>
    <property type="project" value="UniProtKB-ARBA"/>
</dbReference>
<dbReference type="AlphaFoldDB" id="A0A857KNS1"/>
<dbReference type="InterPro" id="IPR025110">
    <property type="entry name" value="AMP-bd_C"/>
</dbReference>
<name>A0A857KNS1_9ACTN</name>
<dbReference type="EMBL" id="CP045810">
    <property type="protein sequence ID" value="QHN41141.1"/>
    <property type="molecule type" value="Genomic_DNA"/>
</dbReference>
<dbReference type="PANTHER" id="PTHR43767:SF1">
    <property type="entry name" value="NONRIBOSOMAL PEPTIDE SYNTHASE PES1 (EUROFUNG)-RELATED"/>
    <property type="match status" value="1"/>
</dbReference>
<organism evidence="3">
    <name type="scientific">Gordonia amarae</name>
    <dbReference type="NCBI Taxonomy" id="36821"/>
    <lineage>
        <taxon>Bacteria</taxon>
        <taxon>Bacillati</taxon>
        <taxon>Actinomycetota</taxon>
        <taxon>Actinomycetes</taxon>
        <taxon>Mycobacteriales</taxon>
        <taxon>Gordoniaceae</taxon>
        <taxon>Gordonia</taxon>
    </lineage>
</organism>
<dbReference type="RefSeq" id="WP_005184588.1">
    <property type="nucleotide sequence ID" value="NZ_CP045804.1"/>
</dbReference>
<proteinExistence type="predicted"/>
<dbReference type="PROSITE" id="PS00455">
    <property type="entry name" value="AMP_BINDING"/>
    <property type="match status" value="1"/>
</dbReference>
<dbReference type="Gene3D" id="3.30.300.30">
    <property type="match status" value="1"/>
</dbReference>
<accession>A0A857KNS1</accession>
<sequence length="554" mass="59225">MSQPSTAPEFAFPEILDAVADAIGDRDLVIFGDRRYTQREIADRSRRLATYLHSRGLGVHTDRAELTGDQAGQDLVGLYAYNGNEYVESMHAAFRARVAPFNVNYRYVKNELEYLLNDAAPTALIYHATFAPTLAEVLPRVPSLRVLIQIADDSGNALLDGAVDYEQVIAGTEPDLADVQPSPDDLYIVYTGGTTGMPKGVLWRQNDIFMGACGGRNVYTGEAVTTLAEIAERAGGGGALKVFVVPPLIHAAAQWAALTASTSGQTLVFSDVPERLDPAAIAATIEKEQPTVLMVVGDAIARPLLTEFEKGRHDVSSIKIFANGGAVLSPQLKERALAVFDSAIVMDGTGSSETGAQMTHVSTAGAVSTGTFNAGSNTTVVTEDLTAETAPGDGHIGWLAQRGHVPLGYKGDPAKTAKTFPVVAGTRYALPGDRAERLADNTIRLLGRDSQTINSGGEKIFAEEVELALASHPSVADVLVTARPSERWGNEVVAIVETLDGAEVSEDDLVEHAATTIARYKLPKAILFRPQIQRSPVGKADYRWAREQATLSLD</sequence>
<dbReference type="InterPro" id="IPR042099">
    <property type="entry name" value="ANL_N_sf"/>
</dbReference>
<dbReference type="Pfam" id="PF13193">
    <property type="entry name" value="AMP-binding_C"/>
    <property type="match status" value="1"/>
</dbReference>
<dbReference type="Gene3D" id="3.40.50.12780">
    <property type="entry name" value="N-terminal domain of ligase-like"/>
    <property type="match status" value="1"/>
</dbReference>
<protein>
    <submittedName>
        <fullName evidence="3">AMP-binding protein</fullName>
    </submittedName>
</protein>
<dbReference type="NCBIfam" id="NF005863">
    <property type="entry name" value="PRK07798.1"/>
    <property type="match status" value="1"/>
</dbReference>
<feature type="domain" description="AMP-binding enzyme C-terminal" evidence="2">
    <location>
        <begin position="464"/>
        <end position="539"/>
    </location>
</feature>
<dbReference type="InterPro" id="IPR020845">
    <property type="entry name" value="AMP-binding_CS"/>
</dbReference>
<dbReference type="InterPro" id="IPR045851">
    <property type="entry name" value="AMP-bd_C_sf"/>
</dbReference>
<gene>
    <name evidence="3" type="ORF">GII30_19995</name>
</gene>
<evidence type="ECO:0000259" key="1">
    <source>
        <dbReference type="Pfam" id="PF00501"/>
    </source>
</evidence>
<reference evidence="3" key="1">
    <citation type="journal article" date="2021" name="Nat. Microbiol.">
        <title>Cocultivation of an ultrasmall environmental parasitic bacterium with lytic ability against bacteria associated with wastewater foams.</title>
        <authorList>
            <person name="Batinovic S."/>
            <person name="Rose J.J.A."/>
            <person name="Ratcliffe J."/>
            <person name="Seviour R.J."/>
            <person name="Petrovski S."/>
        </authorList>
    </citation>
    <scope>NUCLEOTIDE SEQUENCE</scope>
    <source>
        <strain evidence="3">CON44</strain>
    </source>
</reference>
<dbReference type="PANTHER" id="PTHR43767">
    <property type="entry name" value="LONG-CHAIN-FATTY-ACID--COA LIGASE"/>
    <property type="match status" value="1"/>
</dbReference>
<evidence type="ECO:0000313" key="3">
    <source>
        <dbReference type="EMBL" id="QHN41141.1"/>
    </source>
</evidence>
<evidence type="ECO:0000259" key="2">
    <source>
        <dbReference type="Pfam" id="PF13193"/>
    </source>
</evidence>
<dbReference type="Pfam" id="PF00501">
    <property type="entry name" value="AMP-binding"/>
    <property type="match status" value="1"/>
</dbReference>